<organism evidence="4 5">
    <name type="scientific">Orenia marismortui</name>
    <dbReference type="NCBI Taxonomy" id="46469"/>
    <lineage>
        <taxon>Bacteria</taxon>
        <taxon>Bacillati</taxon>
        <taxon>Bacillota</taxon>
        <taxon>Clostridia</taxon>
        <taxon>Halanaerobiales</taxon>
        <taxon>Halobacteroidaceae</taxon>
        <taxon>Orenia</taxon>
    </lineage>
</organism>
<dbReference type="Gene3D" id="1.10.1760.20">
    <property type="match status" value="1"/>
</dbReference>
<gene>
    <name evidence="4" type="ORF">C7959_10754</name>
</gene>
<dbReference type="Proteomes" id="UP000295832">
    <property type="component" value="Unassembled WGS sequence"/>
</dbReference>
<keyword evidence="1 3" id="KW-0812">Transmembrane</keyword>
<keyword evidence="2 3" id="KW-1133">Transmembrane helix</keyword>
<feature type="transmembrane region" description="Helical" evidence="3">
    <location>
        <begin position="40"/>
        <end position="65"/>
    </location>
</feature>
<comment type="caution">
    <text evidence="4">The sequence shown here is derived from an EMBL/GenBank/DDBJ whole genome shotgun (WGS) entry which is preliminary data.</text>
</comment>
<dbReference type="STRING" id="926561.GCA_000379025_01371"/>
<evidence type="ECO:0000313" key="4">
    <source>
        <dbReference type="EMBL" id="TDX52346.1"/>
    </source>
</evidence>
<dbReference type="EMBL" id="SOEG01000007">
    <property type="protein sequence ID" value="TDX52346.1"/>
    <property type="molecule type" value="Genomic_DNA"/>
</dbReference>
<keyword evidence="3" id="KW-0472">Membrane</keyword>
<dbReference type="InterPro" id="IPR009825">
    <property type="entry name" value="ECF_substrate-spec-like"/>
</dbReference>
<protein>
    <submittedName>
        <fullName evidence="4">Putative membrane protein</fullName>
    </submittedName>
</protein>
<dbReference type="Pfam" id="PF07155">
    <property type="entry name" value="ECF-ribofla_trS"/>
    <property type="match status" value="1"/>
</dbReference>
<proteinExistence type="predicted"/>
<evidence type="ECO:0000256" key="2">
    <source>
        <dbReference type="ARBA" id="ARBA00022989"/>
    </source>
</evidence>
<evidence type="ECO:0000256" key="1">
    <source>
        <dbReference type="ARBA" id="ARBA00022692"/>
    </source>
</evidence>
<accession>A0A4R8H8V2</accession>
<dbReference type="PANTHER" id="PTHR37815">
    <property type="entry name" value="UPF0397 PROTEIN BC_2624-RELATED"/>
    <property type="match status" value="1"/>
</dbReference>
<dbReference type="RefSeq" id="WP_134115821.1">
    <property type="nucleotide sequence ID" value="NZ_SOEG01000007.1"/>
</dbReference>
<dbReference type="AlphaFoldDB" id="A0A4R8H8V2"/>
<evidence type="ECO:0000256" key="3">
    <source>
        <dbReference type="SAM" id="Phobius"/>
    </source>
</evidence>
<dbReference type="GO" id="GO:0016020">
    <property type="term" value="C:membrane"/>
    <property type="evidence" value="ECO:0007669"/>
    <property type="project" value="InterPro"/>
</dbReference>
<reference evidence="4 5" key="1">
    <citation type="submission" date="2019-03" db="EMBL/GenBank/DDBJ databases">
        <title>Subsurface microbial communities from deep shales in Ohio and West Virginia, USA.</title>
        <authorList>
            <person name="Wrighton K."/>
        </authorList>
    </citation>
    <scope>NUCLEOTIDE SEQUENCE [LARGE SCALE GENOMIC DNA]</scope>
    <source>
        <strain evidence="4 5">MSL 6dP</strain>
    </source>
</reference>
<feature type="transmembrane region" description="Helical" evidence="3">
    <location>
        <begin position="106"/>
        <end position="123"/>
    </location>
</feature>
<name>A0A4R8H8V2_9FIRM</name>
<dbReference type="PANTHER" id="PTHR37815:SF3">
    <property type="entry name" value="UPF0397 PROTEIN SPR0429"/>
    <property type="match status" value="1"/>
</dbReference>
<sequence>MKSTKNLALGGLLIALVTIGTMTINVPMPATNGYINIGDSMIFMIAILFGSRFGLLAGGIGSALADIFLGYTHWALPTLIIKGLEGFIVGKIAVEKTSESSLKIRDIIALLVGGTWMVAGYYVGGAILKGSWLAPLDSVGGNIIQAIGGGVIAYPIIFAILKTSIVKVIKEN</sequence>
<feature type="transmembrane region" description="Helical" evidence="3">
    <location>
        <begin position="6"/>
        <end position="28"/>
    </location>
</feature>
<keyword evidence="5" id="KW-1185">Reference proteome</keyword>
<evidence type="ECO:0000313" key="5">
    <source>
        <dbReference type="Proteomes" id="UP000295832"/>
    </source>
</evidence>
<feature type="transmembrane region" description="Helical" evidence="3">
    <location>
        <begin position="143"/>
        <end position="161"/>
    </location>
</feature>